<keyword evidence="5 9" id="KW-0547">Nucleotide-binding</keyword>
<protein>
    <recommendedName>
        <fullName evidence="3 9">4-diphosphocytidyl-2-C-methyl-D-erythritol kinase</fullName>
        <shortName evidence="9">CMK</shortName>
        <ecNumber evidence="2 9">2.7.1.148</ecNumber>
    </recommendedName>
    <alternativeName>
        <fullName evidence="8 9">4-(cytidine-5'-diphospho)-2-C-methyl-D-erythritol kinase</fullName>
    </alternativeName>
</protein>
<dbReference type="GO" id="GO:0016114">
    <property type="term" value="P:terpenoid biosynthetic process"/>
    <property type="evidence" value="ECO:0007669"/>
    <property type="project" value="UniProtKB-UniRule"/>
</dbReference>
<reference evidence="13" key="1">
    <citation type="submission" date="2015-09" db="EMBL/GenBank/DDBJ databases">
        <authorList>
            <person name="Wibberg D."/>
        </authorList>
    </citation>
    <scope>NUCLEOTIDE SEQUENCE [LARGE SCALE GENOMIC DNA]</scope>
    <source>
        <strain evidence="13">SD1D</strain>
    </source>
</reference>
<sequence>MNSITEKAYAKINLGLDVIRKRPDGYHDVSMIMQTVNLHDTISIKKTKFQSVTVRSNLYYLPTDRRNLVYKAVEVFREHYPIRSGLNITLNKRIPVAAGLAGGSADAAATLKGLNRLFQTGLSLEELMQLGIKLGADVPFCLMMGCAHSEGIGEILHPLPPIPDCKILLVKPDVSVSTKHVYENLRLNEEISHPDISSMIKALKENNLYALIPLMENILETVTIKEHPIIEEIKGLMKSKGALTALMSGSGPTVYGIFDNKLKAKQAYDLFKSSDWGYQVILTEPYSPAK</sequence>
<comment type="function">
    <text evidence="9">Catalyzes the phosphorylation of the position 2 hydroxy group of 4-diphosphocytidyl-2C-methyl-D-erythritol.</text>
</comment>
<dbReference type="KEGG" id="hsd:SD1D_2339"/>
<feature type="binding site" evidence="9">
    <location>
        <begin position="95"/>
        <end position="105"/>
    </location>
    <ligand>
        <name>ATP</name>
        <dbReference type="ChEBI" id="CHEBI:30616"/>
    </ligand>
</feature>
<evidence type="ECO:0000259" key="10">
    <source>
        <dbReference type="Pfam" id="PF00288"/>
    </source>
</evidence>
<dbReference type="HAMAP" id="MF_00061">
    <property type="entry name" value="IspE"/>
    <property type="match status" value="1"/>
</dbReference>
<evidence type="ECO:0000256" key="6">
    <source>
        <dbReference type="ARBA" id="ARBA00022777"/>
    </source>
</evidence>
<keyword evidence="4 9" id="KW-0808">Transferase</keyword>
<feature type="domain" description="GHMP kinase N-terminal" evidence="10">
    <location>
        <begin position="67"/>
        <end position="144"/>
    </location>
</feature>
<evidence type="ECO:0000256" key="4">
    <source>
        <dbReference type="ARBA" id="ARBA00022679"/>
    </source>
</evidence>
<dbReference type="AlphaFoldDB" id="A0A0K8J891"/>
<dbReference type="RefSeq" id="WP_058259064.1">
    <property type="nucleotide sequence ID" value="NZ_DUPS01000059.1"/>
</dbReference>
<evidence type="ECO:0000256" key="9">
    <source>
        <dbReference type="HAMAP-Rule" id="MF_00061"/>
    </source>
</evidence>
<accession>A0A0K8J891</accession>
<keyword evidence="6 9" id="KW-0418">Kinase</keyword>
<comment type="similarity">
    <text evidence="1 9">Belongs to the GHMP kinase family. IspE subfamily.</text>
</comment>
<evidence type="ECO:0000256" key="7">
    <source>
        <dbReference type="ARBA" id="ARBA00022840"/>
    </source>
</evidence>
<dbReference type="InterPro" id="IPR020568">
    <property type="entry name" value="Ribosomal_Su5_D2-typ_SF"/>
</dbReference>
<dbReference type="NCBIfam" id="TIGR00154">
    <property type="entry name" value="ispE"/>
    <property type="match status" value="1"/>
</dbReference>
<dbReference type="NCBIfam" id="NF011202">
    <property type="entry name" value="PRK14608.1"/>
    <property type="match status" value="1"/>
</dbReference>
<feature type="active site" evidence="9">
    <location>
        <position position="137"/>
    </location>
</feature>
<dbReference type="Pfam" id="PF08544">
    <property type="entry name" value="GHMP_kinases_C"/>
    <property type="match status" value="1"/>
</dbReference>
<proteinExistence type="inferred from homology"/>
<dbReference type="InterPro" id="IPR004424">
    <property type="entry name" value="IspE"/>
</dbReference>
<feature type="domain" description="GHMP kinase C-terminal" evidence="11">
    <location>
        <begin position="199"/>
        <end position="269"/>
    </location>
</feature>
<dbReference type="Gene3D" id="3.30.70.890">
    <property type="entry name" value="GHMP kinase, C-terminal domain"/>
    <property type="match status" value="1"/>
</dbReference>
<evidence type="ECO:0000259" key="11">
    <source>
        <dbReference type="Pfam" id="PF08544"/>
    </source>
</evidence>
<dbReference type="PANTHER" id="PTHR43527:SF2">
    <property type="entry name" value="4-DIPHOSPHOCYTIDYL-2-C-METHYL-D-ERYTHRITOL KINASE, CHLOROPLASTIC"/>
    <property type="match status" value="1"/>
</dbReference>
<dbReference type="GO" id="GO:0050515">
    <property type="term" value="F:4-(cytidine 5'-diphospho)-2-C-methyl-D-erythritol kinase activity"/>
    <property type="evidence" value="ECO:0007669"/>
    <property type="project" value="UniProtKB-UniRule"/>
</dbReference>
<dbReference type="GO" id="GO:0005524">
    <property type="term" value="F:ATP binding"/>
    <property type="evidence" value="ECO:0007669"/>
    <property type="project" value="UniProtKB-UniRule"/>
</dbReference>
<dbReference type="InterPro" id="IPR036554">
    <property type="entry name" value="GHMP_kinase_C_sf"/>
</dbReference>
<evidence type="ECO:0000256" key="2">
    <source>
        <dbReference type="ARBA" id="ARBA00012052"/>
    </source>
</evidence>
<dbReference type="OrthoDB" id="9809438at2"/>
<dbReference type="EC" id="2.7.1.148" evidence="2 9"/>
<dbReference type="GO" id="GO:0019288">
    <property type="term" value="P:isopentenyl diphosphate biosynthetic process, methylerythritol 4-phosphate pathway"/>
    <property type="evidence" value="ECO:0007669"/>
    <property type="project" value="UniProtKB-UniRule"/>
</dbReference>
<dbReference type="UniPathway" id="UPA00056">
    <property type="reaction ID" value="UER00094"/>
</dbReference>
<keyword evidence="9" id="KW-0414">Isoprene biosynthesis</keyword>
<evidence type="ECO:0000256" key="5">
    <source>
        <dbReference type="ARBA" id="ARBA00022741"/>
    </source>
</evidence>
<dbReference type="PIRSF" id="PIRSF010376">
    <property type="entry name" value="IspE"/>
    <property type="match status" value="1"/>
</dbReference>
<organism evidence="12 13">
    <name type="scientific">Herbinix luporum</name>
    <dbReference type="NCBI Taxonomy" id="1679721"/>
    <lineage>
        <taxon>Bacteria</taxon>
        <taxon>Bacillati</taxon>
        <taxon>Bacillota</taxon>
        <taxon>Clostridia</taxon>
        <taxon>Lachnospirales</taxon>
        <taxon>Lachnospiraceae</taxon>
        <taxon>Herbinix</taxon>
    </lineage>
</organism>
<keyword evidence="7 9" id="KW-0067">ATP-binding</keyword>
<dbReference type="InterPro" id="IPR006204">
    <property type="entry name" value="GHMP_kinase_N_dom"/>
</dbReference>
<evidence type="ECO:0000256" key="1">
    <source>
        <dbReference type="ARBA" id="ARBA00009684"/>
    </source>
</evidence>
<comment type="catalytic activity">
    <reaction evidence="9">
        <text>4-CDP-2-C-methyl-D-erythritol + ATP = 4-CDP-2-C-methyl-D-erythritol 2-phosphate + ADP + H(+)</text>
        <dbReference type="Rhea" id="RHEA:18437"/>
        <dbReference type="ChEBI" id="CHEBI:15378"/>
        <dbReference type="ChEBI" id="CHEBI:30616"/>
        <dbReference type="ChEBI" id="CHEBI:57823"/>
        <dbReference type="ChEBI" id="CHEBI:57919"/>
        <dbReference type="ChEBI" id="CHEBI:456216"/>
        <dbReference type="EC" id="2.7.1.148"/>
    </reaction>
</comment>
<dbReference type="Pfam" id="PF00288">
    <property type="entry name" value="GHMP_kinases_N"/>
    <property type="match status" value="1"/>
</dbReference>
<dbReference type="InterPro" id="IPR013750">
    <property type="entry name" value="GHMP_kinase_C_dom"/>
</dbReference>
<dbReference type="Gene3D" id="3.30.230.10">
    <property type="match status" value="1"/>
</dbReference>
<evidence type="ECO:0000256" key="8">
    <source>
        <dbReference type="ARBA" id="ARBA00032554"/>
    </source>
</evidence>
<evidence type="ECO:0000313" key="12">
    <source>
        <dbReference type="EMBL" id="CUH93851.1"/>
    </source>
</evidence>
<dbReference type="SUPFAM" id="SSF55060">
    <property type="entry name" value="GHMP Kinase, C-terminal domain"/>
    <property type="match status" value="1"/>
</dbReference>
<dbReference type="InterPro" id="IPR014721">
    <property type="entry name" value="Ribsml_uS5_D2-typ_fold_subgr"/>
</dbReference>
<dbReference type="Proteomes" id="UP000196053">
    <property type="component" value="Chromosome I"/>
</dbReference>
<dbReference type="PANTHER" id="PTHR43527">
    <property type="entry name" value="4-DIPHOSPHOCYTIDYL-2-C-METHYL-D-ERYTHRITOL KINASE, CHLOROPLASTIC"/>
    <property type="match status" value="1"/>
</dbReference>
<name>A0A0K8J891_9FIRM</name>
<keyword evidence="13" id="KW-1185">Reference proteome</keyword>
<evidence type="ECO:0000256" key="3">
    <source>
        <dbReference type="ARBA" id="ARBA00017473"/>
    </source>
</evidence>
<gene>
    <name evidence="9 12" type="primary">ispE</name>
    <name evidence="12" type="ORF">SD1D_2339</name>
</gene>
<feature type="active site" evidence="9">
    <location>
        <position position="11"/>
    </location>
</feature>
<dbReference type="EMBL" id="LN879430">
    <property type="protein sequence ID" value="CUH93851.1"/>
    <property type="molecule type" value="Genomic_DNA"/>
</dbReference>
<comment type="pathway">
    <text evidence="9">Isoprenoid biosynthesis; isopentenyl diphosphate biosynthesis via DXP pathway; isopentenyl diphosphate from 1-deoxy-D-xylulose 5-phosphate: step 3/6.</text>
</comment>
<dbReference type="SUPFAM" id="SSF54211">
    <property type="entry name" value="Ribosomal protein S5 domain 2-like"/>
    <property type="match status" value="1"/>
</dbReference>
<evidence type="ECO:0000313" key="13">
    <source>
        <dbReference type="Proteomes" id="UP000196053"/>
    </source>
</evidence>